<keyword evidence="2" id="KW-1185">Reference proteome</keyword>
<dbReference type="OrthoDB" id="59888at2"/>
<dbReference type="EMBL" id="CP021780">
    <property type="protein sequence ID" value="ASA21235.1"/>
    <property type="molecule type" value="Genomic_DNA"/>
</dbReference>
<accession>A0A2Z2KBY8</accession>
<reference evidence="1 2" key="1">
    <citation type="submission" date="2017-06" db="EMBL/GenBank/DDBJ databases">
        <title>Complete genome sequence of Paenibacillus donghaensis KCTC 13049T isolated from East Sea sediment, South Korea.</title>
        <authorList>
            <person name="Jung B.K."/>
            <person name="Hong S.-J."/>
            <person name="Shin J.-H."/>
        </authorList>
    </citation>
    <scope>NUCLEOTIDE SEQUENCE [LARGE SCALE GENOMIC DNA]</scope>
    <source>
        <strain evidence="1 2">KCTC 13049</strain>
    </source>
</reference>
<proteinExistence type="predicted"/>
<dbReference type="Proteomes" id="UP000249890">
    <property type="component" value="Chromosome"/>
</dbReference>
<dbReference type="RefSeq" id="WP_087915248.1">
    <property type="nucleotide sequence ID" value="NZ_CP021780.1"/>
</dbReference>
<dbReference type="AlphaFoldDB" id="A0A2Z2KBY8"/>
<name>A0A2Z2KBY8_9BACL</name>
<gene>
    <name evidence="1" type="ORF">B9T62_10815</name>
</gene>
<dbReference type="KEGG" id="pdh:B9T62_10815"/>
<protein>
    <recommendedName>
        <fullName evidence="3">Alpha/beta hydrolase</fullName>
    </recommendedName>
</protein>
<evidence type="ECO:0008006" key="3">
    <source>
        <dbReference type="Google" id="ProtNLM"/>
    </source>
</evidence>
<sequence>MLKRRGVKTALCLLTADYFGKLGDDQSWMNSQAALPSWSVAGKQIIVKDSSHYIHSYQPELVVEELLQLSRDQ</sequence>
<evidence type="ECO:0000313" key="1">
    <source>
        <dbReference type="EMBL" id="ASA21235.1"/>
    </source>
</evidence>
<evidence type="ECO:0000313" key="2">
    <source>
        <dbReference type="Proteomes" id="UP000249890"/>
    </source>
</evidence>
<organism evidence="1 2">
    <name type="scientific">Paenibacillus donghaensis</name>
    <dbReference type="NCBI Taxonomy" id="414771"/>
    <lineage>
        <taxon>Bacteria</taxon>
        <taxon>Bacillati</taxon>
        <taxon>Bacillota</taxon>
        <taxon>Bacilli</taxon>
        <taxon>Bacillales</taxon>
        <taxon>Paenibacillaceae</taxon>
        <taxon>Paenibacillus</taxon>
    </lineage>
</organism>